<evidence type="ECO:0000313" key="3">
    <source>
        <dbReference type="Proteomes" id="UP000187266"/>
    </source>
</evidence>
<dbReference type="GO" id="GO:0016787">
    <property type="term" value="F:hydrolase activity"/>
    <property type="evidence" value="ECO:0007669"/>
    <property type="project" value="InterPro"/>
</dbReference>
<dbReference type="PANTHER" id="PTHR30337">
    <property type="entry name" value="COMPONENT OF ATP-DEPENDENT DSDNA EXONUCLEASE"/>
    <property type="match status" value="1"/>
</dbReference>
<dbReference type="InterPro" id="IPR004843">
    <property type="entry name" value="Calcineurin-like_PHP"/>
</dbReference>
<organism evidence="2 3">
    <name type="scientific">Brevirhabdus pacifica</name>
    <dbReference type="NCBI Taxonomy" id="1267768"/>
    <lineage>
        <taxon>Bacteria</taxon>
        <taxon>Pseudomonadati</taxon>
        <taxon>Pseudomonadota</taxon>
        <taxon>Alphaproteobacteria</taxon>
        <taxon>Rhodobacterales</taxon>
        <taxon>Paracoccaceae</taxon>
        <taxon>Brevirhabdus</taxon>
    </lineage>
</organism>
<dbReference type="SUPFAM" id="SSF56300">
    <property type="entry name" value="Metallo-dependent phosphatases"/>
    <property type="match status" value="1"/>
</dbReference>
<protein>
    <recommendedName>
        <fullName evidence="1">Calcineurin-like phosphoesterase domain-containing protein</fullName>
    </recommendedName>
</protein>
<dbReference type="Gene3D" id="3.60.21.10">
    <property type="match status" value="1"/>
</dbReference>
<proteinExistence type="predicted"/>
<dbReference type="STRING" id="1267768.BV394_03000"/>
<name>A0A1U7DFQ1_9RHOB</name>
<dbReference type="AlphaFoldDB" id="A0A1U7DFQ1"/>
<dbReference type="InterPro" id="IPR029052">
    <property type="entry name" value="Metallo-depent_PP-like"/>
</dbReference>
<dbReference type="Proteomes" id="UP000187266">
    <property type="component" value="Chromosome"/>
</dbReference>
<dbReference type="InterPro" id="IPR014577">
    <property type="entry name" value="UCP033093_metalloPase"/>
</dbReference>
<dbReference type="RefSeq" id="WP_076978847.1">
    <property type="nucleotide sequence ID" value="NZ_PGFI01000011.1"/>
</dbReference>
<accession>A0A1U7DFQ1</accession>
<dbReference type="Pfam" id="PF00149">
    <property type="entry name" value="Metallophos"/>
    <property type="match status" value="1"/>
</dbReference>
<feature type="domain" description="Calcineurin-like phosphoesterase" evidence="1">
    <location>
        <begin position="8"/>
        <end position="168"/>
    </location>
</feature>
<keyword evidence="3" id="KW-1185">Reference proteome</keyword>
<dbReference type="OrthoDB" id="9773856at2"/>
<dbReference type="PANTHER" id="PTHR30337:SF0">
    <property type="entry name" value="NUCLEASE SBCCD SUBUNIT D"/>
    <property type="match status" value="1"/>
</dbReference>
<evidence type="ECO:0000259" key="1">
    <source>
        <dbReference type="Pfam" id="PF00149"/>
    </source>
</evidence>
<dbReference type="InterPro" id="IPR050535">
    <property type="entry name" value="DNA_Repair-Maintenance_Comp"/>
</dbReference>
<reference evidence="2 3" key="1">
    <citation type="submission" date="2017-01" db="EMBL/GenBank/DDBJ databases">
        <title>Genomic analysis of Xuhuaishuia manganoxidans DY6-4.</title>
        <authorList>
            <person name="Wang X."/>
        </authorList>
    </citation>
    <scope>NUCLEOTIDE SEQUENCE [LARGE SCALE GENOMIC DNA]</scope>
    <source>
        <strain evidence="2 3">DY6-4</strain>
    </source>
</reference>
<dbReference type="PIRSF" id="PIRSF033093">
    <property type="entry name" value="UCP_ML1119"/>
    <property type="match status" value="1"/>
</dbReference>
<gene>
    <name evidence="2" type="ORF">BV394_03000</name>
</gene>
<dbReference type="EMBL" id="CP019124">
    <property type="protein sequence ID" value="APX88824.1"/>
    <property type="molecule type" value="Genomic_DNA"/>
</dbReference>
<sequence>MEAPLPPFRFIHSSDLHLGKRFGTLPEAIRGQASEARHNALHALARAARDHEAGHILVAGDVFDTETPTEQVWRQALTAMAGAEGIDWWLLPGNHDSLAAESLWQRVAAQAPANVHVLTEAAPLEIAPGVMLLPAPLSRKFPGRDLTDYMPAAATPAGALRIGLAHGAIQGFDEDGVRAEEIIPPDRAQSAGLDYLALGDWHGQMRIGARTWFSGAPERDGFRHAGRGACLAVTLDGPGAEPVVDGVPTGTLHWAEAPLPLLPGQDAAQALQALLPPAAERRQTLLRIRATGRASLPEQAALHRAAEDAAPEFGFFELLAAGLATEYDEADLSAVIQGGALQAAAEELGRPLADETAPEEDRRLAGAALNRLYAYLQEDAS</sequence>
<evidence type="ECO:0000313" key="2">
    <source>
        <dbReference type="EMBL" id="APX88824.1"/>
    </source>
</evidence>